<name>A0ABP1RZA1_9HEXA</name>
<feature type="region of interest" description="Disordered" evidence="1">
    <location>
        <begin position="1"/>
        <end position="30"/>
    </location>
</feature>
<sequence length="171" mass="18490">MATNKNGNEVVPPPPADDKGEKAASSHLSVDDMGKSQVLLATAVATVRDIEGTNKPVRLPLDTGSELSFINENCVTSLGLIRQRSQISISGISSSSGGSARAQQLTSKRKLPRLAPFIDHEQIHRVGGRLKISQLPDEQKHQMILLLNDLCVPAHSLFKRFVVVTHAQVNV</sequence>
<evidence type="ECO:0000313" key="2">
    <source>
        <dbReference type="EMBL" id="CAL8139734.1"/>
    </source>
</evidence>
<accession>A0ABP1RZA1</accession>
<dbReference type="Proteomes" id="UP001642540">
    <property type="component" value="Unassembled WGS sequence"/>
</dbReference>
<protein>
    <recommendedName>
        <fullName evidence="4">Peptidase A2 domain-containing protein</fullName>
    </recommendedName>
</protein>
<proteinExistence type="predicted"/>
<comment type="caution">
    <text evidence="2">The sequence shown here is derived from an EMBL/GenBank/DDBJ whole genome shotgun (WGS) entry which is preliminary data.</text>
</comment>
<organism evidence="2 3">
    <name type="scientific">Orchesella dallaii</name>
    <dbReference type="NCBI Taxonomy" id="48710"/>
    <lineage>
        <taxon>Eukaryota</taxon>
        <taxon>Metazoa</taxon>
        <taxon>Ecdysozoa</taxon>
        <taxon>Arthropoda</taxon>
        <taxon>Hexapoda</taxon>
        <taxon>Collembola</taxon>
        <taxon>Entomobryomorpha</taxon>
        <taxon>Entomobryoidea</taxon>
        <taxon>Orchesellidae</taxon>
        <taxon>Orchesellinae</taxon>
        <taxon>Orchesella</taxon>
    </lineage>
</organism>
<evidence type="ECO:0008006" key="4">
    <source>
        <dbReference type="Google" id="ProtNLM"/>
    </source>
</evidence>
<reference evidence="2 3" key="1">
    <citation type="submission" date="2024-08" db="EMBL/GenBank/DDBJ databases">
        <authorList>
            <person name="Cucini C."/>
            <person name="Frati F."/>
        </authorList>
    </citation>
    <scope>NUCLEOTIDE SEQUENCE [LARGE SCALE GENOMIC DNA]</scope>
</reference>
<evidence type="ECO:0000313" key="3">
    <source>
        <dbReference type="Proteomes" id="UP001642540"/>
    </source>
</evidence>
<dbReference type="InterPro" id="IPR021109">
    <property type="entry name" value="Peptidase_aspartic_dom_sf"/>
</dbReference>
<gene>
    <name evidence="2" type="ORF">ODALV1_LOCUS27969</name>
</gene>
<dbReference type="Gene3D" id="2.40.70.10">
    <property type="entry name" value="Acid Proteases"/>
    <property type="match status" value="1"/>
</dbReference>
<feature type="compositionally biased region" description="Basic and acidic residues" evidence="1">
    <location>
        <begin position="16"/>
        <end position="30"/>
    </location>
</feature>
<keyword evidence="3" id="KW-1185">Reference proteome</keyword>
<dbReference type="EMBL" id="CAXLJM020000129">
    <property type="protein sequence ID" value="CAL8139734.1"/>
    <property type="molecule type" value="Genomic_DNA"/>
</dbReference>
<evidence type="ECO:0000256" key="1">
    <source>
        <dbReference type="SAM" id="MobiDB-lite"/>
    </source>
</evidence>